<proteinExistence type="predicted"/>
<dbReference type="EMBL" id="JAHRIP010084890">
    <property type="protein sequence ID" value="MEQ2313778.1"/>
    <property type="molecule type" value="Genomic_DNA"/>
</dbReference>
<evidence type="ECO:0000313" key="2">
    <source>
        <dbReference type="EMBL" id="MEQ2313778.1"/>
    </source>
</evidence>
<feature type="signal peptide" evidence="1">
    <location>
        <begin position="1"/>
        <end position="21"/>
    </location>
</feature>
<evidence type="ECO:0008006" key="4">
    <source>
        <dbReference type="Google" id="ProtNLM"/>
    </source>
</evidence>
<organism evidence="2 3">
    <name type="scientific">Ameca splendens</name>
    <dbReference type="NCBI Taxonomy" id="208324"/>
    <lineage>
        <taxon>Eukaryota</taxon>
        <taxon>Metazoa</taxon>
        <taxon>Chordata</taxon>
        <taxon>Craniata</taxon>
        <taxon>Vertebrata</taxon>
        <taxon>Euteleostomi</taxon>
        <taxon>Actinopterygii</taxon>
        <taxon>Neopterygii</taxon>
        <taxon>Teleostei</taxon>
        <taxon>Neoteleostei</taxon>
        <taxon>Acanthomorphata</taxon>
        <taxon>Ovalentaria</taxon>
        <taxon>Atherinomorphae</taxon>
        <taxon>Cyprinodontiformes</taxon>
        <taxon>Goodeidae</taxon>
        <taxon>Ameca</taxon>
    </lineage>
</organism>
<reference evidence="2 3" key="1">
    <citation type="submission" date="2021-06" db="EMBL/GenBank/DDBJ databases">
        <authorList>
            <person name="Palmer J.M."/>
        </authorList>
    </citation>
    <scope>NUCLEOTIDE SEQUENCE [LARGE SCALE GENOMIC DNA]</scope>
    <source>
        <strain evidence="2 3">AS_MEX2019</strain>
        <tissue evidence="2">Muscle</tissue>
    </source>
</reference>
<keyword evidence="3" id="KW-1185">Reference proteome</keyword>
<comment type="caution">
    <text evidence="2">The sequence shown here is derived from an EMBL/GenBank/DDBJ whole genome shotgun (WGS) entry which is preliminary data.</text>
</comment>
<evidence type="ECO:0000313" key="3">
    <source>
        <dbReference type="Proteomes" id="UP001469553"/>
    </source>
</evidence>
<keyword evidence="1" id="KW-0732">Signal</keyword>
<dbReference type="Proteomes" id="UP001469553">
    <property type="component" value="Unassembled WGS sequence"/>
</dbReference>
<accession>A0ABV1A5D9</accession>
<feature type="chain" id="PRO_5046986178" description="Secreted protein" evidence="1">
    <location>
        <begin position="22"/>
        <end position="119"/>
    </location>
</feature>
<evidence type="ECO:0000256" key="1">
    <source>
        <dbReference type="SAM" id="SignalP"/>
    </source>
</evidence>
<protein>
    <recommendedName>
        <fullName evidence="4">Secreted protein</fullName>
    </recommendedName>
</protein>
<name>A0ABV1A5D9_9TELE</name>
<gene>
    <name evidence="2" type="ORF">AMECASPLE_005466</name>
</gene>
<sequence length="119" mass="13577">MFGPWLFLSNLIEWLPLETFCFGETSRIQLRDEQLSLEARTIAIWGAPACQSSGGSGRCVLRHRRPVASFIYTSDSAALRADTRYVLHRQRSSQRKWPGRLSEETNTLFTLPFISINSV</sequence>